<evidence type="ECO:0000256" key="5">
    <source>
        <dbReference type="ARBA" id="ARBA00023098"/>
    </source>
</evidence>
<dbReference type="Proteomes" id="UP001432027">
    <property type="component" value="Unassembled WGS sequence"/>
</dbReference>
<dbReference type="AlphaFoldDB" id="A0AAV5UKZ9"/>
<feature type="region of interest" description="Disordered" evidence="9">
    <location>
        <begin position="992"/>
        <end position="1026"/>
    </location>
</feature>
<feature type="compositionally biased region" description="Basic and acidic residues" evidence="9">
    <location>
        <begin position="45"/>
        <end position="56"/>
    </location>
</feature>
<dbReference type="GO" id="GO:2000304">
    <property type="term" value="P:positive regulation of ceramide biosynthetic process"/>
    <property type="evidence" value="ECO:0007669"/>
    <property type="project" value="TreeGrafter"/>
</dbReference>
<dbReference type="GO" id="GO:0016042">
    <property type="term" value="P:lipid catabolic process"/>
    <property type="evidence" value="ECO:0007669"/>
    <property type="project" value="UniProtKB-UniRule"/>
</dbReference>
<evidence type="ECO:0000256" key="2">
    <source>
        <dbReference type="ARBA" id="ARBA00022737"/>
    </source>
</evidence>
<feature type="short sequence motif" description="GXGXXG" evidence="8">
    <location>
        <begin position="674"/>
        <end position="679"/>
    </location>
</feature>
<name>A0AAV5UKZ9_9BILA</name>
<feature type="active site" description="Nucleophile" evidence="8">
    <location>
        <position position="708"/>
    </location>
</feature>
<dbReference type="Pfam" id="PF01734">
    <property type="entry name" value="Patatin"/>
    <property type="match status" value="1"/>
</dbReference>
<dbReference type="PROSITE" id="PS50088">
    <property type="entry name" value="ANK_REPEAT"/>
    <property type="match status" value="3"/>
</dbReference>
<keyword evidence="3 8" id="KW-0378">Hydrolase</keyword>
<dbReference type="Gene3D" id="3.40.1090.10">
    <property type="entry name" value="Cytosolic phospholipase A2 catalytic domain"/>
    <property type="match status" value="1"/>
</dbReference>
<feature type="active site" description="Proton acceptor" evidence="8">
    <location>
        <position position="836"/>
    </location>
</feature>
<feature type="region of interest" description="Disordered" evidence="9">
    <location>
        <begin position="238"/>
        <end position="259"/>
    </location>
</feature>
<feature type="compositionally biased region" description="Basic and acidic residues" evidence="9">
    <location>
        <begin position="15"/>
        <end position="35"/>
    </location>
</feature>
<dbReference type="SMART" id="SM00248">
    <property type="entry name" value="ANK"/>
    <property type="match status" value="8"/>
</dbReference>
<feature type="repeat" description="ANK" evidence="7">
    <location>
        <begin position="320"/>
        <end position="352"/>
    </location>
</feature>
<organism evidence="11 12">
    <name type="scientific">Pristionchus entomophagus</name>
    <dbReference type="NCBI Taxonomy" id="358040"/>
    <lineage>
        <taxon>Eukaryota</taxon>
        <taxon>Metazoa</taxon>
        <taxon>Ecdysozoa</taxon>
        <taxon>Nematoda</taxon>
        <taxon>Chromadorea</taxon>
        <taxon>Rhabditida</taxon>
        <taxon>Rhabditina</taxon>
        <taxon>Diplogasteromorpha</taxon>
        <taxon>Diplogasteroidea</taxon>
        <taxon>Neodiplogasteridae</taxon>
        <taxon>Pristionchus</taxon>
    </lineage>
</organism>
<evidence type="ECO:0000256" key="1">
    <source>
        <dbReference type="ARBA" id="ARBA00013278"/>
    </source>
</evidence>
<dbReference type="InterPro" id="IPR047148">
    <property type="entry name" value="PLPL9"/>
</dbReference>
<dbReference type="InterPro" id="IPR016035">
    <property type="entry name" value="Acyl_Trfase/lysoPLipase"/>
</dbReference>
<feature type="repeat" description="ANK" evidence="7">
    <location>
        <begin position="522"/>
        <end position="554"/>
    </location>
</feature>
<dbReference type="GO" id="GO:0005739">
    <property type="term" value="C:mitochondrion"/>
    <property type="evidence" value="ECO:0007669"/>
    <property type="project" value="TreeGrafter"/>
</dbReference>
<evidence type="ECO:0000256" key="8">
    <source>
        <dbReference type="PROSITE-ProRule" id="PRU01161"/>
    </source>
</evidence>
<comment type="catalytic activity">
    <reaction evidence="6">
        <text>a 1,2-diacyl-sn-glycero-3-phosphocholine + H2O = a 1-acyl-sn-glycero-3-phosphocholine + a fatty acid + H(+)</text>
        <dbReference type="Rhea" id="RHEA:15801"/>
        <dbReference type="ChEBI" id="CHEBI:15377"/>
        <dbReference type="ChEBI" id="CHEBI:15378"/>
        <dbReference type="ChEBI" id="CHEBI:28868"/>
        <dbReference type="ChEBI" id="CHEBI:57643"/>
        <dbReference type="ChEBI" id="CHEBI:58168"/>
        <dbReference type="EC" id="3.1.1.4"/>
    </reaction>
    <physiologicalReaction direction="left-to-right" evidence="6">
        <dbReference type="Rhea" id="RHEA:15802"/>
    </physiologicalReaction>
</comment>
<dbReference type="InterPro" id="IPR036770">
    <property type="entry name" value="Ankyrin_rpt-contain_sf"/>
</dbReference>
<evidence type="ECO:0000256" key="9">
    <source>
        <dbReference type="SAM" id="MobiDB-lite"/>
    </source>
</evidence>
<dbReference type="InterPro" id="IPR002641">
    <property type="entry name" value="PNPLA_dom"/>
</dbReference>
<feature type="region of interest" description="Disordered" evidence="9">
    <location>
        <begin position="1"/>
        <end position="101"/>
    </location>
</feature>
<dbReference type="EMBL" id="BTSX01000006">
    <property type="protein sequence ID" value="GMT07383.1"/>
    <property type="molecule type" value="Genomic_DNA"/>
</dbReference>
<dbReference type="PANTHER" id="PTHR24139:SF34">
    <property type="entry name" value="85_88 KDA CALCIUM-INDEPENDENT PHOSPHOLIPASE A2"/>
    <property type="match status" value="1"/>
</dbReference>
<gene>
    <name evidence="11" type="ORF">PENTCL1PPCAC_29557</name>
</gene>
<feature type="short sequence motif" description="GXSXG" evidence="8">
    <location>
        <begin position="706"/>
        <end position="710"/>
    </location>
</feature>
<sequence>MTSLPLVGTESANDIVKEYAEENVKPSEEDRRKDPLMSSLIGHLSFDRSIDSREGTSEENPTPDDCLQCEHDNRELLHDEEIVQTPPPSPTEREAAGGSSSKTGVSFFSLAQVSTKLGEIWSSARESIFGEDYWIPSDPNEIVFFPQELLRAHKIVYPPEDGTAMIRVVQGSLKNRPGIPLHHVVYTVSEERNAPTYSIFRTSSSTSEVDDAVDLCRRCHECIFLFTRLGDRDSAYEFPHGGETSTKSSSTKRIRNKKSDARKHIQELIRKMKAYPLWRMLPIAIACNREDIFTAENLQLMNEGVPGGFKSLVETMTQPEGKCPLHIAIEMHRLKIARRMLEEGCDPGIRDVNGNSALHYASLASVQMIELLWEFESSHCLLNQTNNEGCAPVTLAIRNANPRCLATLMGYGAEMSIRVAGRNALFEVMQSKGKNTDIIKAILDGSPELLLERDTSGNTVLHAALSKTSLMGLLYLKGTELDLNAKNYAGHAPLHLYALKGEIGLIITIASYRCNVDERDSNGNTALHISVSKKDLKVTRLLLCLGADPNVKNSSGDTPRHLAARLKHNDILRSLLLCGAARCEISKSGCVSGCVNNAMLARIKSGSQIVDDLNSPRSSMLNGLEDEEAKLLIDNKIRFHTQDVFYKRLFDRLEELEKRGEKPRNFVNLLSMDGGGIRGLVIIQMLMALEKIMGEPVYPYFDWVAGTSTGALVSTALAQGKSLRECQHIYLRFKDLVFDGWTRPYNSALLEHFMKLQVGEESLAEIKSPRLMISTVKADFFPVKLEFMRNYRLPVSNEENENLGFDDPSAMPTWKALRRTSAAPMFFSPVDDKYIDGGIIANNPTLDLLSEVQLYNGTVQFMNRPDESVEVGVVLSLGTGQIPLTTMDPLHVEFTNPISSAFAFKNLSLILVDQVTATEGAPVDRSLSWCNAIGVPFFRLSAPLHKDIGLGTKDDHDIAGMMWDCVEYTHLHKAYLERLCKILKKIGKRVDRDSSFSDGKTRSMQTQTSLPSTPLSNDANPISTQI</sequence>
<feature type="domain" description="PNPLA" evidence="10">
    <location>
        <begin position="670"/>
        <end position="849"/>
    </location>
</feature>
<evidence type="ECO:0000259" key="10">
    <source>
        <dbReference type="PROSITE" id="PS51635"/>
    </source>
</evidence>
<dbReference type="GO" id="GO:0052816">
    <property type="term" value="F:long-chain fatty acyl-CoA hydrolase activity"/>
    <property type="evidence" value="ECO:0007669"/>
    <property type="project" value="TreeGrafter"/>
</dbReference>
<feature type="short sequence motif" description="DGA/G" evidence="8">
    <location>
        <begin position="836"/>
        <end position="838"/>
    </location>
</feature>
<feature type="repeat" description="ANK" evidence="7">
    <location>
        <begin position="555"/>
        <end position="580"/>
    </location>
</feature>
<keyword evidence="4 7" id="KW-0040">ANK repeat</keyword>
<keyword evidence="12" id="KW-1185">Reference proteome</keyword>
<feature type="compositionally biased region" description="Basic and acidic residues" evidence="9">
    <location>
        <begin position="68"/>
        <end position="81"/>
    </location>
</feature>
<reference evidence="11" key="1">
    <citation type="submission" date="2023-10" db="EMBL/GenBank/DDBJ databases">
        <title>Genome assembly of Pristionchus species.</title>
        <authorList>
            <person name="Yoshida K."/>
            <person name="Sommer R.J."/>
        </authorList>
    </citation>
    <scope>NUCLEOTIDE SEQUENCE</scope>
    <source>
        <strain evidence="11">RS0144</strain>
    </source>
</reference>
<comment type="caution">
    <text evidence="11">The sequence shown here is derived from an EMBL/GenBank/DDBJ whole genome shotgun (WGS) entry which is preliminary data.</text>
</comment>
<protein>
    <recommendedName>
        <fullName evidence="1">phospholipase A2</fullName>
        <ecNumber evidence="1">3.1.1.4</ecNumber>
    </recommendedName>
</protein>
<evidence type="ECO:0000313" key="11">
    <source>
        <dbReference type="EMBL" id="GMT07383.1"/>
    </source>
</evidence>
<feature type="compositionally biased region" description="Polar residues" evidence="9">
    <location>
        <begin position="1002"/>
        <end position="1026"/>
    </location>
</feature>
<dbReference type="EC" id="3.1.1.4" evidence="1"/>
<dbReference type="SUPFAM" id="SSF52151">
    <property type="entry name" value="FabD/lysophospholipase-like"/>
    <property type="match status" value="1"/>
</dbReference>
<evidence type="ECO:0000256" key="7">
    <source>
        <dbReference type="PROSITE-ProRule" id="PRU00023"/>
    </source>
</evidence>
<dbReference type="GO" id="GO:0047499">
    <property type="term" value="F:calcium-independent phospholipase A2 activity"/>
    <property type="evidence" value="ECO:0007669"/>
    <property type="project" value="InterPro"/>
</dbReference>
<dbReference type="PROSITE" id="PS50297">
    <property type="entry name" value="ANK_REP_REGION"/>
    <property type="match status" value="3"/>
</dbReference>
<dbReference type="Gene3D" id="1.25.40.20">
    <property type="entry name" value="Ankyrin repeat-containing domain"/>
    <property type="match status" value="2"/>
</dbReference>
<evidence type="ECO:0000256" key="4">
    <source>
        <dbReference type="ARBA" id="ARBA00023043"/>
    </source>
</evidence>
<dbReference type="SUPFAM" id="SSF48403">
    <property type="entry name" value="Ankyrin repeat"/>
    <property type="match status" value="1"/>
</dbReference>
<proteinExistence type="predicted"/>
<keyword evidence="8" id="KW-0442">Lipid degradation</keyword>
<accession>A0AAV5UKZ9</accession>
<feature type="compositionally biased region" description="Basic and acidic residues" evidence="9">
    <location>
        <begin position="992"/>
        <end position="1001"/>
    </location>
</feature>
<evidence type="ECO:0000256" key="6">
    <source>
        <dbReference type="ARBA" id="ARBA00023422"/>
    </source>
</evidence>
<keyword evidence="5 8" id="KW-0443">Lipid metabolism</keyword>
<evidence type="ECO:0000313" key="12">
    <source>
        <dbReference type="Proteomes" id="UP001432027"/>
    </source>
</evidence>
<keyword evidence="2" id="KW-0677">Repeat</keyword>
<dbReference type="PROSITE" id="PS51635">
    <property type="entry name" value="PNPLA"/>
    <property type="match status" value="1"/>
</dbReference>
<dbReference type="PANTHER" id="PTHR24139">
    <property type="entry name" value="CALCIUM-INDEPENDENT PHOSPHOLIPASE A2"/>
    <property type="match status" value="1"/>
</dbReference>
<dbReference type="Pfam" id="PF12796">
    <property type="entry name" value="Ank_2"/>
    <property type="match status" value="2"/>
</dbReference>
<evidence type="ECO:0000256" key="3">
    <source>
        <dbReference type="ARBA" id="ARBA00022801"/>
    </source>
</evidence>
<dbReference type="InterPro" id="IPR002110">
    <property type="entry name" value="Ankyrin_rpt"/>
</dbReference>